<gene>
    <name evidence="2" type="primary">Dper\GL16620</name>
    <name evidence="2" type="ORF">Dper_GL16620</name>
</gene>
<dbReference type="AlphaFoldDB" id="B4IS11"/>
<feature type="signal peptide" evidence="1">
    <location>
        <begin position="1"/>
        <end position="27"/>
    </location>
</feature>
<evidence type="ECO:0000313" key="3">
    <source>
        <dbReference type="Proteomes" id="UP000008744"/>
    </source>
</evidence>
<dbReference type="EMBL" id="CH697357">
    <property type="protein sequence ID" value="EDW39983.1"/>
    <property type="molecule type" value="Genomic_DNA"/>
</dbReference>
<proteinExistence type="predicted"/>
<evidence type="ECO:0000256" key="1">
    <source>
        <dbReference type="SAM" id="SignalP"/>
    </source>
</evidence>
<reference evidence="2 3" key="1">
    <citation type="journal article" date="2007" name="Nature">
        <title>Evolution of genes and genomes on the Drosophila phylogeny.</title>
        <authorList>
            <consortium name="Drosophila 12 Genomes Consortium"/>
            <person name="Clark A.G."/>
            <person name="Eisen M.B."/>
            <person name="Smith D.R."/>
            <person name="Bergman C.M."/>
            <person name="Oliver B."/>
            <person name="Markow T.A."/>
            <person name="Kaufman T.C."/>
            <person name="Kellis M."/>
            <person name="Gelbart W."/>
            <person name="Iyer V.N."/>
            <person name="Pollard D.A."/>
            <person name="Sackton T.B."/>
            <person name="Larracuente A.M."/>
            <person name="Singh N.D."/>
            <person name="Abad J.P."/>
            <person name="Abt D.N."/>
            <person name="Adryan B."/>
            <person name="Aguade M."/>
            <person name="Akashi H."/>
            <person name="Anderson W.W."/>
            <person name="Aquadro C.F."/>
            <person name="Ardell D.H."/>
            <person name="Arguello R."/>
            <person name="Artieri C.G."/>
            <person name="Barbash D.A."/>
            <person name="Barker D."/>
            <person name="Barsanti P."/>
            <person name="Batterham P."/>
            <person name="Batzoglou S."/>
            <person name="Begun D."/>
            <person name="Bhutkar A."/>
            <person name="Blanco E."/>
            <person name="Bosak S.A."/>
            <person name="Bradley R.K."/>
            <person name="Brand A.D."/>
            <person name="Brent M.R."/>
            <person name="Brooks A.N."/>
            <person name="Brown R.H."/>
            <person name="Butlin R.K."/>
            <person name="Caggese C."/>
            <person name="Calvi B.R."/>
            <person name="Bernardo de Carvalho A."/>
            <person name="Caspi A."/>
            <person name="Castrezana S."/>
            <person name="Celniker S.E."/>
            <person name="Chang J.L."/>
            <person name="Chapple C."/>
            <person name="Chatterji S."/>
            <person name="Chinwalla A."/>
            <person name="Civetta A."/>
            <person name="Clifton S.W."/>
            <person name="Comeron J.M."/>
            <person name="Costello J.C."/>
            <person name="Coyne J.A."/>
            <person name="Daub J."/>
            <person name="David R.G."/>
            <person name="Delcher A.L."/>
            <person name="Delehaunty K."/>
            <person name="Do C.B."/>
            <person name="Ebling H."/>
            <person name="Edwards K."/>
            <person name="Eickbush T."/>
            <person name="Evans J.D."/>
            <person name="Filipski A."/>
            <person name="Findeiss S."/>
            <person name="Freyhult E."/>
            <person name="Fulton L."/>
            <person name="Fulton R."/>
            <person name="Garcia A.C."/>
            <person name="Gardiner A."/>
            <person name="Garfield D.A."/>
            <person name="Garvin B.E."/>
            <person name="Gibson G."/>
            <person name="Gilbert D."/>
            <person name="Gnerre S."/>
            <person name="Godfrey J."/>
            <person name="Good R."/>
            <person name="Gotea V."/>
            <person name="Gravely B."/>
            <person name="Greenberg A.J."/>
            <person name="Griffiths-Jones S."/>
            <person name="Gross S."/>
            <person name="Guigo R."/>
            <person name="Gustafson E.A."/>
            <person name="Haerty W."/>
            <person name="Hahn M.W."/>
            <person name="Halligan D.L."/>
            <person name="Halpern A.L."/>
            <person name="Halter G.M."/>
            <person name="Han M.V."/>
            <person name="Heger A."/>
            <person name="Hillier L."/>
            <person name="Hinrichs A.S."/>
            <person name="Holmes I."/>
            <person name="Hoskins R.A."/>
            <person name="Hubisz M.J."/>
            <person name="Hultmark D."/>
            <person name="Huntley M.A."/>
            <person name="Jaffe D.B."/>
            <person name="Jagadeeshan S."/>
            <person name="Jeck W.R."/>
            <person name="Johnson J."/>
            <person name="Jones C.D."/>
            <person name="Jordan W.C."/>
            <person name="Karpen G.H."/>
            <person name="Kataoka E."/>
            <person name="Keightley P.D."/>
            <person name="Kheradpour P."/>
            <person name="Kirkness E.F."/>
            <person name="Koerich L.B."/>
            <person name="Kristiansen K."/>
            <person name="Kudrna D."/>
            <person name="Kulathinal R.J."/>
            <person name="Kumar S."/>
            <person name="Kwok R."/>
            <person name="Lander E."/>
            <person name="Langley C.H."/>
            <person name="Lapoint R."/>
            <person name="Lazzaro B.P."/>
            <person name="Lee S.J."/>
            <person name="Levesque L."/>
            <person name="Li R."/>
            <person name="Lin C.F."/>
            <person name="Lin M.F."/>
            <person name="Lindblad-Toh K."/>
            <person name="Llopart A."/>
            <person name="Long M."/>
            <person name="Low L."/>
            <person name="Lozovsky E."/>
            <person name="Lu J."/>
            <person name="Luo M."/>
            <person name="Machado C.A."/>
            <person name="Makalowski W."/>
            <person name="Marzo M."/>
            <person name="Matsuda M."/>
            <person name="Matzkin L."/>
            <person name="McAllister B."/>
            <person name="McBride C.S."/>
            <person name="McKernan B."/>
            <person name="McKernan K."/>
            <person name="Mendez-Lago M."/>
            <person name="Minx P."/>
            <person name="Mollenhauer M.U."/>
            <person name="Montooth K."/>
            <person name="Mount S.M."/>
            <person name="Mu X."/>
            <person name="Myers E."/>
            <person name="Negre B."/>
            <person name="Newfeld S."/>
            <person name="Nielsen R."/>
            <person name="Noor M.A."/>
            <person name="O'Grady P."/>
            <person name="Pachter L."/>
            <person name="Papaceit M."/>
            <person name="Parisi M.J."/>
            <person name="Parisi M."/>
            <person name="Parts L."/>
            <person name="Pedersen J.S."/>
            <person name="Pesole G."/>
            <person name="Phillippy A.M."/>
            <person name="Ponting C.P."/>
            <person name="Pop M."/>
            <person name="Porcelli D."/>
            <person name="Powell J.R."/>
            <person name="Prohaska S."/>
            <person name="Pruitt K."/>
            <person name="Puig M."/>
            <person name="Quesneville H."/>
            <person name="Ram K.R."/>
            <person name="Rand D."/>
            <person name="Rasmussen M.D."/>
            <person name="Reed L.K."/>
            <person name="Reenan R."/>
            <person name="Reily A."/>
            <person name="Remington K.A."/>
            <person name="Rieger T.T."/>
            <person name="Ritchie M.G."/>
            <person name="Robin C."/>
            <person name="Rogers Y.H."/>
            <person name="Rohde C."/>
            <person name="Rozas J."/>
            <person name="Rubenfield M.J."/>
            <person name="Ruiz A."/>
            <person name="Russo S."/>
            <person name="Salzberg S.L."/>
            <person name="Sanchez-Gracia A."/>
            <person name="Saranga D.J."/>
            <person name="Sato H."/>
            <person name="Schaeffer S.W."/>
            <person name="Schatz M.C."/>
            <person name="Schlenke T."/>
            <person name="Schwartz R."/>
            <person name="Segarra C."/>
            <person name="Singh R.S."/>
            <person name="Sirot L."/>
            <person name="Sirota M."/>
            <person name="Sisneros N.B."/>
            <person name="Smith C.D."/>
            <person name="Smith T.F."/>
            <person name="Spieth J."/>
            <person name="Stage D.E."/>
            <person name="Stark A."/>
            <person name="Stephan W."/>
            <person name="Strausberg R.L."/>
            <person name="Strempel S."/>
            <person name="Sturgill D."/>
            <person name="Sutton G."/>
            <person name="Sutton G.G."/>
            <person name="Tao W."/>
            <person name="Teichmann S."/>
            <person name="Tobari Y.N."/>
            <person name="Tomimura Y."/>
            <person name="Tsolas J.M."/>
            <person name="Valente V.L."/>
            <person name="Venter E."/>
            <person name="Venter J.C."/>
            <person name="Vicario S."/>
            <person name="Vieira F.G."/>
            <person name="Vilella A.J."/>
            <person name="Villasante A."/>
            <person name="Walenz B."/>
            <person name="Wang J."/>
            <person name="Wasserman M."/>
            <person name="Watts T."/>
            <person name="Wilson D."/>
            <person name="Wilson R.K."/>
            <person name="Wing R.A."/>
            <person name="Wolfner M.F."/>
            <person name="Wong A."/>
            <person name="Wong G.K."/>
            <person name="Wu C.I."/>
            <person name="Wu G."/>
            <person name="Yamamoto D."/>
            <person name="Yang H.P."/>
            <person name="Yang S.P."/>
            <person name="Yorke J.A."/>
            <person name="Yoshida K."/>
            <person name="Zdobnov E."/>
            <person name="Zhang P."/>
            <person name="Zhang Y."/>
            <person name="Zimin A.V."/>
            <person name="Baldwin J."/>
            <person name="Abdouelleil A."/>
            <person name="Abdulkadir J."/>
            <person name="Abebe A."/>
            <person name="Abera B."/>
            <person name="Abreu J."/>
            <person name="Acer S.C."/>
            <person name="Aftuck L."/>
            <person name="Alexander A."/>
            <person name="An P."/>
            <person name="Anderson E."/>
            <person name="Anderson S."/>
            <person name="Arachi H."/>
            <person name="Azer M."/>
            <person name="Bachantsang P."/>
            <person name="Barry A."/>
            <person name="Bayul T."/>
            <person name="Berlin A."/>
            <person name="Bessette D."/>
            <person name="Bloom T."/>
            <person name="Blye J."/>
            <person name="Boguslavskiy L."/>
            <person name="Bonnet C."/>
            <person name="Boukhgalter B."/>
            <person name="Bourzgui I."/>
            <person name="Brown A."/>
            <person name="Cahill P."/>
            <person name="Channer S."/>
            <person name="Cheshatsang Y."/>
            <person name="Chuda L."/>
            <person name="Citroen M."/>
            <person name="Collymore A."/>
            <person name="Cooke P."/>
            <person name="Costello M."/>
            <person name="D'Aco K."/>
            <person name="Daza R."/>
            <person name="De Haan G."/>
            <person name="DeGray S."/>
            <person name="DeMaso C."/>
            <person name="Dhargay N."/>
            <person name="Dooley K."/>
            <person name="Dooley E."/>
            <person name="Doricent M."/>
            <person name="Dorje P."/>
            <person name="Dorjee K."/>
            <person name="Dupes A."/>
            <person name="Elong R."/>
            <person name="Falk J."/>
            <person name="Farina A."/>
            <person name="Faro S."/>
            <person name="Ferguson D."/>
            <person name="Fisher S."/>
            <person name="Foley C.D."/>
            <person name="Franke A."/>
            <person name="Friedrich D."/>
            <person name="Gadbois L."/>
            <person name="Gearin G."/>
            <person name="Gearin C.R."/>
            <person name="Giannoukos G."/>
            <person name="Goode T."/>
            <person name="Graham J."/>
            <person name="Grandbois E."/>
            <person name="Grewal S."/>
            <person name="Gyaltsen K."/>
            <person name="Hafez N."/>
            <person name="Hagos B."/>
            <person name="Hall J."/>
            <person name="Henson C."/>
            <person name="Hollinger A."/>
            <person name="Honan T."/>
            <person name="Huard M.D."/>
            <person name="Hughes L."/>
            <person name="Hurhula B."/>
            <person name="Husby M.E."/>
            <person name="Kamat A."/>
            <person name="Kanga B."/>
            <person name="Kashin S."/>
            <person name="Khazanovich D."/>
            <person name="Kisner P."/>
            <person name="Lance K."/>
            <person name="Lara M."/>
            <person name="Lee W."/>
            <person name="Lennon N."/>
            <person name="Letendre F."/>
            <person name="LeVine R."/>
            <person name="Lipovsky A."/>
            <person name="Liu X."/>
            <person name="Liu J."/>
            <person name="Liu S."/>
            <person name="Lokyitsang T."/>
            <person name="Lokyitsang Y."/>
            <person name="Lubonja R."/>
            <person name="Lui A."/>
            <person name="MacDonald P."/>
            <person name="Magnisalis V."/>
            <person name="Maru K."/>
            <person name="Matthews C."/>
            <person name="McCusker W."/>
            <person name="McDonough S."/>
            <person name="Mehta T."/>
            <person name="Meldrim J."/>
            <person name="Meneus L."/>
            <person name="Mihai O."/>
            <person name="Mihalev A."/>
            <person name="Mihova T."/>
            <person name="Mittelman R."/>
            <person name="Mlenga V."/>
            <person name="Montmayeur A."/>
            <person name="Mulrain L."/>
            <person name="Navidi A."/>
            <person name="Naylor J."/>
            <person name="Negash T."/>
            <person name="Nguyen T."/>
            <person name="Nguyen N."/>
            <person name="Nicol R."/>
            <person name="Norbu C."/>
            <person name="Norbu N."/>
            <person name="Novod N."/>
            <person name="O'Neill B."/>
            <person name="Osman S."/>
            <person name="Markiewicz E."/>
            <person name="Oyono O.L."/>
            <person name="Patti C."/>
            <person name="Phunkhang P."/>
            <person name="Pierre F."/>
            <person name="Priest M."/>
            <person name="Raghuraman S."/>
            <person name="Rege F."/>
            <person name="Reyes R."/>
            <person name="Rise C."/>
            <person name="Rogov P."/>
            <person name="Ross K."/>
            <person name="Ryan E."/>
            <person name="Settipalli S."/>
            <person name="Shea T."/>
            <person name="Sherpa N."/>
            <person name="Shi L."/>
            <person name="Shih D."/>
            <person name="Sparrow T."/>
            <person name="Spaulding J."/>
            <person name="Stalker J."/>
            <person name="Stange-Thomann N."/>
            <person name="Stavropoulos S."/>
            <person name="Stone C."/>
            <person name="Strader C."/>
            <person name="Tesfaye S."/>
            <person name="Thomson T."/>
            <person name="Thoulutsang Y."/>
            <person name="Thoulutsang D."/>
            <person name="Topham K."/>
            <person name="Topping I."/>
            <person name="Tsamla T."/>
            <person name="Vassiliev H."/>
            <person name="Vo A."/>
            <person name="Wangchuk T."/>
            <person name="Wangdi T."/>
            <person name="Weiand M."/>
            <person name="Wilkinson J."/>
            <person name="Wilson A."/>
            <person name="Yadav S."/>
            <person name="Young G."/>
            <person name="Yu Q."/>
            <person name="Zembek L."/>
            <person name="Zhong D."/>
            <person name="Zimmer A."/>
            <person name="Zwirko Z."/>
            <person name="Jaffe D.B."/>
            <person name="Alvarez P."/>
            <person name="Brockman W."/>
            <person name="Butler J."/>
            <person name="Chin C."/>
            <person name="Gnerre S."/>
            <person name="Grabherr M."/>
            <person name="Kleber M."/>
            <person name="Mauceli E."/>
            <person name="MacCallum I."/>
        </authorList>
    </citation>
    <scope>NUCLEOTIDE SEQUENCE [LARGE SCALE GENOMIC DNA]</scope>
    <source>
        <strain evidence="3">MSH-3 / Tucson 14011-0111.49</strain>
    </source>
</reference>
<dbReference type="Proteomes" id="UP000008744">
    <property type="component" value="Unassembled WGS sequence"/>
</dbReference>
<organism evidence="3">
    <name type="scientific">Drosophila persimilis</name>
    <name type="common">Fruit fly</name>
    <dbReference type="NCBI Taxonomy" id="7234"/>
    <lineage>
        <taxon>Eukaryota</taxon>
        <taxon>Metazoa</taxon>
        <taxon>Ecdysozoa</taxon>
        <taxon>Arthropoda</taxon>
        <taxon>Hexapoda</taxon>
        <taxon>Insecta</taxon>
        <taxon>Pterygota</taxon>
        <taxon>Neoptera</taxon>
        <taxon>Endopterygota</taxon>
        <taxon>Diptera</taxon>
        <taxon>Brachycera</taxon>
        <taxon>Muscomorpha</taxon>
        <taxon>Ephydroidea</taxon>
        <taxon>Drosophilidae</taxon>
        <taxon>Drosophila</taxon>
        <taxon>Sophophora</taxon>
    </lineage>
</organism>
<keyword evidence="3" id="KW-1185">Reference proteome</keyword>
<feature type="chain" id="PRO_5002807667" evidence="1">
    <location>
        <begin position="28"/>
        <end position="91"/>
    </location>
</feature>
<name>B4IS11_DROPE</name>
<dbReference type="HOGENOM" id="CLU_2429393_0_0_1"/>
<evidence type="ECO:0000313" key="2">
    <source>
        <dbReference type="EMBL" id="EDW39983.1"/>
    </source>
</evidence>
<protein>
    <submittedName>
        <fullName evidence="2">GL16620</fullName>
    </submittedName>
</protein>
<sequence>MGHRKRGSSQVQGGWGVLLCSSLLCSAHTVVKSQVHCVTTPSHAARAGHGIWDMGVDSERCSHSRESETVLVLVVVVVVVPPVGQITRTIC</sequence>
<accession>B4IS11</accession>
<keyword evidence="1" id="KW-0732">Signal</keyword>